<dbReference type="Pfam" id="PF01613">
    <property type="entry name" value="Flavin_Reduct"/>
    <property type="match status" value="1"/>
</dbReference>
<evidence type="ECO:0000256" key="1">
    <source>
        <dbReference type="ARBA" id="ARBA00001917"/>
    </source>
</evidence>
<comment type="cofactor">
    <cofactor evidence="1">
        <name>FMN</name>
        <dbReference type="ChEBI" id="CHEBI:58210"/>
    </cofactor>
</comment>
<feature type="region of interest" description="Disordered" evidence="5">
    <location>
        <begin position="262"/>
        <end position="298"/>
    </location>
</feature>
<evidence type="ECO:0000313" key="7">
    <source>
        <dbReference type="EMBL" id="KAF2665756.1"/>
    </source>
</evidence>
<proteinExistence type="inferred from homology"/>
<keyword evidence="8" id="KW-1185">Reference proteome</keyword>
<evidence type="ECO:0000256" key="2">
    <source>
        <dbReference type="ARBA" id="ARBA00022630"/>
    </source>
</evidence>
<keyword evidence="3" id="KW-0288">FMN</keyword>
<dbReference type="Gene3D" id="2.30.110.10">
    <property type="entry name" value="Electron Transport, Fmn-binding Protein, Chain A"/>
    <property type="match status" value="1"/>
</dbReference>
<reference evidence="7" key="1">
    <citation type="journal article" date="2020" name="Stud. Mycol.">
        <title>101 Dothideomycetes genomes: a test case for predicting lifestyles and emergence of pathogens.</title>
        <authorList>
            <person name="Haridas S."/>
            <person name="Albert R."/>
            <person name="Binder M."/>
            <person name="Bloem J."/>
            <person name="Labutti K."/>
            <person name="Salamov A."/>
            <person name="Andreopoulos B."/>
            <person name="Baker S."/>
            <person name="Barry K."/>
            <person name="Bills G."/>
            <person name="Bluhm B."/>
            <person name="Cannon C."/>
            <person name="Castanera R."/>
            <person name="Culley D."/>
            <person name="Daum C."/>
            <person name="Ezra D."/>
            <person name="Gonzalez J."/>
            <person name="Henrissat B."/>
            <person name="Kuo A."/>
            <person name="Liang C."/>
            <person name="Lipzen A."/>
            <person name="Lutzoni F."/>
            <person name="Magnuson J."/>
            <person name="Mondo S."/>
            <person name="Nolan M."/>
            <person name="Ohm R."/>
            <person name="Pangilinan J."/>
            <person name="Park H.-J."/>
            <person name="Ramirez L."/>
            <person name="Alfaro M."/>
            <person name="Sun H."/>
            <person name="Tritt A."/>
            <person name="Yoshinaga Y."/>
            <person name="Zwiers L.-H."/>
            <person name="Turgeon B."/>
            <person name="Goodwin S."/>
            <person name="Spatafora J."/>
            <person name="Crous P."/>
            <person name="Grigoriev I."/>
        </authorList>
    </citation>
    <scope>NUCLEOTIDE SEQUENCE</scope>
    <source>
        <strain evidence="7">CBS 115976</strain>
    </source>
</reference>
<evidence type="ECO:0000256" key="3">
    <source>
        <dbReference type="ARBA" id="ARBA00022643"/>
    </source>
</evidence>
<dbReference type="EMBL" id="MU004240">
    <property type="protein sequence ID" value="KAF2665756.1"/>
    <property type="molecule type" value="Genomic_DNA"/>
</dbReference>
<comment type="similarity">
    <text evidence="4">Belongs to the flavoredoxin family.</text>
</comment>
<dbReference type="SUPFAM" id="SSF50475">
    <property type="entry name" value="FMN-binding split barrel"/>
    <property type="match status" value="1"/>
</dbReference>
<dbReference type="SMART" id="SM00903">
    <property type="entry name" value="Flavin_Reduct"/>
    <property type="match status" value="1"/>
</dbReference>
<dbReference type="InterPro" id="IPR002563">
    <property type="entry name" value="Flavin_Rdtase-like_dom"/>
</dbReference>
<evidence type="ECO:0000313" key="8">
    <source>
        <dbReference type="Proteomes" id="UP000799302"/>
    </source>
</evidence>
<name>A0A6A6U283_9PEZI</name>
<accession>A0A6A6U283</accession>
<organism evidence="7 8">
    <name type="scientific">Microthyrium microscopicum</name>
    <dbReference type="NCBI Taxonomy" id="703497"/>
    <lineage>
        <taxon>Eukaryota</taxon>
        <taxon>Fungi</taxon>
        <taxon>Dikarya</taxon>
        <taxon>Ascomycota</taxon>
        <taxon>Pezizomycotina</taxon>
        <taxon>Dothideomycetes</taxon>
        <taxon>Dothideomycetes incertae sedis</taxon>
        <taxon>Microthyriales</taxon>
        <taxon>Microthyriaceae</taxon>
        <taxon>Microthyrium</taxon>
    </lineage>
</organism>
<dbReference type="InterPro" id="IPR012349">
    <property type="entry name" value="Split_barrel_FMN-bd"/>
</dbReference>
<dbReference type="PANTHER" id="PTHR33798:SF5">
    <property type="entry name" value="FLAVIN REDUCTASE LIKE DOMAIN-CONTAINING PROTEIN"/>
    <property type="match status" value="1"/>
</dbReference>
<feature type="region of interest" description="Disordered" evidence="5">
    <location>
        <begin position="1"/>
        <end position="54"/>
    </location>
</feature>
<evidence type="ECO:0000256" key="5">
    <source>
        <dbReference type="SAM" id="MobiDB-lite"/>
    </source>
</evidence>
<evidence type="ECO:0000259" key="6">
    <source>
        <dbReference type="SMART" id="SM00903"/>
    </source>
</evidence>
<dbReference type="GO" id="GO:0010181">
    <property type="term" value="F:FMN binding"/>
    <property type="evidence" value="ECO:0007669"/>
    <property type="project" value="InterPro"/>
</dbReference>
<feature type="domain" description="Flavin reductase like" evidence="6">
    <location>
        <begin position="81"/>
        <end position="241"/>
    </location>
</feature>
<keyword evidence="2" id="KW-0285">Flavoprotein</keyword>
<evidence type="ECO:0000256" key="4">
    <source>
        <dbReference type="ARBA" id="ARBA00038054"/>
    </source>
</evidence>
<gene>
    <name evidence="7" type="ORF">BT63DRAFT_434409</name>
</gene>
<feature type="compositionally biased region" description="Basic and acidic residues" evidence="5">
    <location>
        <begin position="287"/>
        <end position="298"/>
    </location>
</feature>
<dbReference type="OrthoDB" id="10250990at2759"/>
<dbReference type="PANTHER" id="PTHR33798">
    <property type="entry name" value="FLAVOPROTEIN OXYGENASE"/>
    <property type="match status" value="1"/>
</dbReference>
<feature type="compositionally biased region" description="Basic and acidic residues" evidence="5">
    <location>
        <begin position="1"/>
        <end position="23"/>
    </location>
</feature>
<protein>
    <recommendedName>
        <fullName evidence="6">Flavin reductase like domain-containing protein</fullName>
    </recommendedName>
</protein>
<feature type="compositionally biased region" description="Basic and acidic residues" evidence="5">
    <location>
        <begin position="264"/>
        <end position="279"/>
    </location>
</feature>
<dbReference type="AlphaFoldDB" id="A0A6A6U283"/>
<dbReference type="Proteomes" id="UP000799302">
    <property type="component" value="Unassembled WGS sequence"/>
</dbReference>
<sequence>MADAEKSIQRNPHPDFKAVEAGRPEWTSESFSYTKTKKPDWKYGEGGNDDGESVNGKLKHVEIDPYAEGRMPQSNYKLLISAIVPRPVGFCSTVSADGKSSNLAPFSYFNLINHDPPLFIFGFAGGFDRPKDSLSNLAETKECCISIISEHYVEAANACSINAPTGTSEWAVSGLHPVPCKSVRPHRVGEAIFSVEGKLVETREFESRATPGKKTGVLAIVEGVRFWVREDAINEAQDYIDPEILRPIGRLGRISYGRTTEGFELPRPDWTEESKKPDWKANFAKSRHPDEAADKASI</sequence>